<dbReference type="Proteomes" id="UP000186914">
    <property type="component" value="Unassembled WGS sequence"/>
</dbReference>
<evidence type="ECO:0000313" key="2">
    <source>
        <dbReference type="Proteomes" id="UP000186914"/>
    </source>
</evidence>
<sequence>MSTDQHSIVPKPLNPRNAGTLVQQLSPGDRVRITTTDLPRTILTVQETHPLTSRAPQLVLTAPPVTTTAQDEVHQATYHCTANRSGSSMNVIEYIHTVRDTTTRCIGTLTTIAHLPRLSTPVDDRTAKAEVSANE</sequence>
<keyword evidence="2" id="KW-1185">Reference proteome</keyword>
<dbReference type="EMBL" id="FTNO01000008">
    <property type="protein sequence ID" value="SIR96754.1"/>
    <property type="molecule type" value="Genomic_DNA"/>
</dbReference>
<proteinExistence type="predicted"/>
<reference evidence="2" key="1">
    <citation type="submission" date="2017-01" db="EMBL/GenBank/DDBJ databases">
        <authorList>
            <person name="Varghese N."/>
            <person name="Submissions S."/>
        </authorList>
    </citation>
    <scope>NUCLEOTIDE SEQUENCE [LARGE SCALE GENOMIC DNA]</scope>
    <source>
        <strain evidence="2">CGMCC 1.7737</strain>
    </source>
</reference>
<name>A0A1N7F8X4_9EURY</name>
<organism evidence="1 2">
    <name type="scientific">Haladaptatus litoreus</name>
    <dbReference type="NCBI Taxonomy" id="553468"/>
    <lineage>
        <taxon>Archaea</taxon>
        <taxon>Methanobacteriati</taxon>
        <taxon>Methanobacteriota</taxon>
        <taxon>Stenosarchaea group</taxon>
        <taxon>Halobacteria</taxon>
        <taxon>Halobacteriales</taxon>
        <taxon>Haladaptataceae</taxon>
        <taxon>Haladaptatus</taxon>
    </lineage>
</organism>
<evidence type="ECO:0000313" key="1">
    <source>
        <dbReference type="EMBL" id="SIR96754.1"/>
    </source>
</evidence>
<gene>
    <name evidence="1" type="ORF">SAMN05421858_4827</name>
</gene>
<dbReference type="RefSeq" id="WP_076433323.1">
    <property type="nucleotide sequence ID" value="NZ_FTNO01000008.1"/>
</dbReference>
<dbReference type="AlphaFoldDB" id="A0A1N7F8X4"/>
<accession>A0A1N7F8X4</accession>
<protein>
    <submittedName>
        <fullName evidence="1">Uncharacterized protein</fullName>
    </submittedName>
</protein>
<dbReference type="OrthoDB" id="249961at2157"/>